<feature type="region of interest" description="Disordered" evidence="1">
    <location>
        <begin position="780"/>
        <end position="894"/>
    </location>
</feature>
<gene>
    <name evidence="3" type="ORF">BCR42DRAFT_454421</name>
</gene>
<feature type="compositionally biased region" description="Polar residues" evidence="1">
    <location>
        <begin position="623"/>
        <end position="639"/>
    </location>
</feature>
<feature type="compositionally biased region" description="Polar residues" evidence="1">
    <location>
        <begin position="206"/>
        <end position="221"/>
    </location>
</feature>
<feature type="compositionally biased region" description="Basic and acidic residues" evidence="1">
    <location>
        <begin position="588"/>
        <end position="602"/>
    </location>
</feature>
<dbReference type="Pfam" id="PF25318">
    <property type="entry name" value="WHD_GDS1"/>
    <property type="match status" value="1"/>
</dbReference>
<feature type="compositionally biased region" description="Acidic residues" evidence="1">
    <location>
        <begin position="1272"/>
        <end position="1292"/>
    </location>
</feature>
<dbReference type="InterPro" id="IPR057511">
    <property type="entry name" value="WH_GDS1"/>
</dbReference>
<feature type="region of interest" description="Disordered" evidence="1">
    <location>
        <begin position="1485"/>
        <end position="1560"/>
    </location>
</feature>
<feature type="compositionally biased region" description="Acidic residues" evidence="1">
    <location>
        <begin position="1540"/>
        <end position="1560"/>
    </location>
</feature>
<feature type="compositionally biased region" description="Basic and acidic residues" evidence="1">
    <location>
        <begin position="1"/>
        <end position="11"/>
    </location>
</feature>
<dbReference type="Gene3D" id="3.10.260.10">
    <property type="entry name" value="Transcription regulator HTH, APSES-type DNA-binding domain"/>
    <property type="match status" value="2"/>
</dbReference>
<dbReference type="EMBL" id="MCGE01000023">
    <property type="protein sequence ID" value="ORZ10879.1"/>
    <property type="molecule type" value="Genomic_DNA"/>
</dbReference>
<dbReference type="Proteomes" id="UP000193560">
    <property type="component" value="Unassembled WGS sequence"/>
</dbReference>
<feature type="compositionally biased region" description="Basic residues" evidence="1">
    <location>
        <begin position="222"/>
        <end position="237"/>
    </location>
</feature>
<feature type="compositionally biased region" description="Low complexity" evidence="1">
    <location>
        <begin position="125"/>
        <end position="166"/>
    </location>
</feature>
<feature type="compositionally biased region" description="Basic and acidic residues" evidence="1">
    <location>
        <begin position="552"/>
        <end position="568"/>
    </location>
</feature>
<feature type="region of interest" description="Disordered" evidence="1">
    <location>
        <begin position="1229"/>
        <end position="1294"/>
    </location>
</feature>
<comment type="caution">
    <text evidence="3">The sequence shown here is derived from an EMBL/GenBank/DDBJ whole genome shotgun (WGS) entry which is preliminary data.</text>
</comment>
<feature type="compositionally biased region" description="Low complexity" evidence="1">
    <location>
        <begin position="1159"/>
        <end position="1170"/>
    </location>
</feature>
<name>A0A1X2I7C4_9FUNG</name>
<feature type="compositionally biased region" description="Low complexity" evidence="1">
    <location>
        <begin position="338"/>
        <end position="366"/>
    </location>
</feature>
<feature type="compositionally biased region" description="Basic and acidic residues" evidence="1">
    <location>
        <begin position="841"/>
        <end position="850"/>
    </location>
</feature>
<feature type="region of interest" description="Disordered" evidence="1">
    <location>
        <begin position="1141"/>
        <end position="1170"/>
    </location>
</feature>
<feature type="region of interest" description="Disordered" evidence="1">
    <location>
        <begin position="1"/>
        <end position="33"/>
    </location>
</feature>
<keyword evidence="4" id="KW-1185">Reference proteome</keyword>
<feature type="domain" description="HTH APSES-type" evidence="2">
    <location>
        <begin position="1023"/>
        <end position="1137"/>
    </location>
</feature>
<feature type="compositionally biased region" description="Polar residues" evidence="1">
    <location>
        <begin position="1344"/>
        <end position="1353"/>
    </location>
</feature>
<feature type="region of interest" description="Disordered" evidence="1">
    <location>
        <begin position="88"/>
        <end position="309"/>
    </location>
</feature>
<feature type="region of interest" description="Disordered" evidence="1">
    <location>
        <begin position="333"/>
        <end position="366"/>
    </location>
</feature>
<organism evidence="3 4">
    <name type="scientific">Absidia repens</name>
    <dbReference type="NCBI Taxonomy" id="90262"/>
    <lineage>
        <taxon>Eukaryota</taxon>
        <taxon>Fungi</taxon>
        <taxon>Fungi incertae sedis</taxon>
        <taxon>Mucoromycota</taxon>
        <taxon>Mucoromycotina</taxon>
        <taxon>Mucoromycetes</taxon>
        <taxon>Mucorales</taxon>
        <taxon>Cunninghamellaceae</taxon>
        <taxon>Absidia</taxon>
    </lineage>
</organism>
<evidence type="ECO:0000313" key="4">
    <source>
        <dbReference type="Proteomes" id="UP000193560"/>
    </source>
</evidence>
<feature type="compositionally biased region" description="Basic and acidic residues" evidence="1">
    <location>
        <begin position="262"/>
        <end position="271"/>
    </location>
</feature>
<evidence type="ECO:0000256" key="1">
    <source>
        <dbReference type="SAM" id="MobiDB-lite"/>
    </source>
</evidence>
<dbReference type="STRING" id="90262.A0A1X2I7C4"/>
<feature type="compositionally biased region" description="Polar residues" evidence="1">
    <location>
        <begin position="1520"/>
        <end position="1537"/>
    </location>
</feature>
<feature type="region of interest" description="Disordered" evidence="1">
    <location>
        <begin position="1333"/>
        <end position="1353"/>
    </location>
</feature>
<dbReference type="GO" id="GO:0003677">
    <property type="term" value="F:DNA binding"/>
    <property type="evidence" value="ECO:0007669"/>
    <property type="project" value="InterPro"/>
</dbReference>
<feature type="compositionally biased region" description="Low complexity" evidence="1">
    <location>
        <begin position="867"/>
        <end position="889"/>
    </location>
</feature>
<proteinExistence type="predicted"/>
<protein>
    <recommendedName>
        <fullName evidence="2">HTH APSES-type domain-containing protein</fullName>
    </recommendedName>
</protein>
<dbReference type="InterPro" id="IPR036887">
    <property type="entry name" value="HTH_APSES_sf"/>
</dbReference>
<evidence type="ECO:0000259" key="2">
    <source>
        <dbReference type="PROSITE" id="PS51299"/>
    </source>
</evidence>
<dbReference type="InterPro" id="IPR003163">
    <property type="entry name" value="Tscrpt_reg_HTH_APSES-type"/>
</dbReference>
<sequence>MSDKKTSHEDTIATTQPRPPRRKPALPNIHPDDAKDKVFTAILKALLKKGNKPSSPKELANDIVKHKYATLGGATPFATVSSRISQHFKRAAEHNPPRAPLLAKHVDQRHSRKINYSLITPGDNSASTMKPSSDSSSSAASPSPSLSQKSTLSATLRQQGQHPLLQHHGEKSLSSSSPKNDLEEKSSDSSITLSDEEPHQPMDSGSADQQHFLRSSSLTGSKSHRPSSALRRRKRTRTRDGSPGMGTHHQHHHQSDSDQDSSESKRPRRESSIIGFPSFSKHHHHHNTTNHMENTSPTKLDSDEDDSEAEYSDYYEDMMKGDETMAHIEISRRRSSVFRRPSSTVNSGSTTTTTTTTITPNDSTDSPKLVGRKLSLPLNGLLGDNEFWTPYTFEQDLTNDNMYIPEHNSSNHSHPQMNHQPQISLNIVPPESISETELELYFGGPTLSTNTSGNNNNNNNKWLNPNLSNASARTARKSFCSVSNGKEASLLHRALMANSARGRLSPTTTKVDDDDDDDDDNEVEPPMRRRSWPLVGTALMNQDDEPISFDNRTPDKATSEEPHQDVRKSAATALIQQQPSKYVEGYNDTDRTSSREGNDEKGPGQNKTLDAAAIHLKEEAIESSVNNRDGDSTTSISKSYSENGHQFTITKKVLGNLQCYELDSPDDIPDTKVLRFIASNDGASEHVALRTRHADSTKHEQRRNSQHFYLVEGCVNATQLRKAARPVLGKGSFDATAEAEEGRLVVTLTKGSMECRGAWVTLARARKLVDEFEIESSPGLARLLGDDPMNEQHDSKRRTSSTSENNDAASPTSIISVDVPTGKLGSASAPVSSDEADDEEFVRFEEDDKTPTNTISQGDTKKMDAKPTPIITTPISTAPTSISPSSSNTNPPPTDTPNFNLSAFQQLAAAIPGLSNVTPTLDLARSFASYMQAVAKATSGSTTPHSPSVPSGTSVPSSPLAAFDIRSALARFPALDALLKKDSSLAGLQPTTSQSVPTSPTGGVPLGITDTNKIFPTTPTNPPIYITVIDNVTVCVANLSISGGDTADKTYNVMRRMDTGFVNGTTLLTVGGIDTERERSMILSFEMERIRIPNRNSELCGTWIPLRRAQELAVTCSIQNRLGPFLSDRLESYFSSTIPISRGPSGVRGGKPITGLRRSSSGSDHGNGNSLLMMSAAAAATESSQRKSASSTQLQQLLLSHPYKTLKLGGTNNSSHGTLKAPLLGNFDRTKDLRQQRSISVINSRRPYSKSDDDTPDSAGLEQRPKQQQPDVDIDILNDNDSDADTESDTDVNEVRQQMKRMRDAAIDAMETGHSMDLEELLSRASGPIVQPARSNHIRPSPLPATSTPGGSATTIKRRRLFDIDEEGNAPPAFRKPANFLPHGRRRPPTIGNSGPNSTWIGGGAGKLTTSMIKKSASWNGSLPLPRNNVVLPGNKKVANGSKRKKTTQRKNSNDDNNNNHVVEHQEKPTLVKSIGSSTTISNSISTVPATSSPLSSNIDATTTTNTSPNNKNEGPTIPKDQTTPPASDDTVSTTKSIALDEDEDEEIDIGGSDDDDDVR</sequence>
<feature type="region of interest" description="Disordered" evidence="1">
    <location>
        <begin position="618"/>
        <end position="639"/>
    </location>
</feature>
<feature type="compositionally biased region" description="Polar residues" evidence="1">
    <location>
        <begin position="800"/>
        <end position="815"/>
    </location>
</feature>
<dbReference type="PROSITE" id="PS51299">
    <property type="entry name" value="HTH_APSES"/>
    <property type="match status" value="1"/>
</dbReference>
<feature type="compositionally biased region" description="Low complexity" evidence="1">
    <location>
        <begin position="1496"/>
        <end position="1513"/>
    </location>
</feature>
<feature type="region of interest" description="Disordered" evidence="1">
    <location>
        <begin position="1367"/>
        <end position="1399"/>
    </location>
</feature>
<evidence type="ECO:0000313" key="3">
    <source>
        <dbReference type="EMBL" id="ORZ10879.1"/>
    </source>
</evidence>
<feature type="compositionally biased region" description="Acidic residues" evidence="1">
    <location>
        <begin position="512"/>
        <end position="523"/>
    </location>
</feature>
<reference evidence="3 4" key="1">
    <citation type="submission" date="2016-07" db="EMBL/GenBank/DDBJ databases">
        <title>Pervasive Adenine N6-methylation of Active Genes in Fungi.</title>
        <authorList>
            <consortium name="DOE Joint Genome Institute"/>
            <person name="Mondo S.J."/>
            <person name="Dannebaum R.O."/>
            <person name="Kuo R.C."/>
            <person name="Labutti K."/>
            <person name="Haridas S."/>
            <person name="Kuo A."/>
            <person name="Salamov A."/>
            <person name="Ahrendt S.R."/>
            <person name="Lipzen A."/>
            <person name="Sullivan W."/>
            <person name="Andreopoulos W.B."/>
            <person name="Clum A."/>
            <person name="Lindquist E."/>
            <person name="Daum C."/>
            <person name="Ramamoorthy G.K."/>
            <person name="Gryganskyi A."/>
            <person name="Culley D."/>
            <person name="Magnuson J.K."/>
            <person name="James T.Y."/>
            <person name="O'Malley M.A."/>
            <person name="Stajich J.E."/>
            <person name="Spatafora J.W."/>
            <person name="Visel A."/>
            <person name="Grigoriev I.V."/>
        </authorList>
    </citation>
    <scope>NUCLEOTIDE SEQUENCE [LARGE SCALE GENOMIC DNA]</scope>
    <source>
        <strain evidence="3 4">NRRL 1336</strain>
    </source>
</reference>
<dbReference type="SUPFAM" id="SSF54616">
    <property type="entry name" value="DNA-binding domain of Mlu1-box binding protein MBP1"/>
    <property type="match status" value="1"/>
</dbReference>
<accession>A0A1X2I7C4</accession>
<feature type="region of interest" description="Disordered" evidence="1">
    <location>
        <begin position="1418"/>
        <end position="1472"/>
    </location>
</feature>
<dbReference type="OrthoDB" id="5597783at2759"/>
<feature type="region of interest" description="Disordered" evidence="1">
    <location>
        <begin position="499"/>
        <end position="606"/>
    </location>
</feature>